<comment type="caution">
    <text evidence="1">The sequence shown here is derived from an EMBL/GenBank/DDBJ whole genome shotgun (WGS) entry which is preliminary data.</text>
</comment>
<reference evidence="1" key="1">
    <citation type="journal article" date="2014" name="Front. Microbiol.">
        <title>High frequency of phylogenetically diverse reductive dehalogenase-homologous genes in deep subseafloor sedimentary metagenomes.</title>
        <authorList>
            <person name="Kawai M."/>
            <person name="Futagami T."/>
            <person name="Toyoda A."/>
            <person name="Takaki Y."/>
            <person name="Nishi S."/>
            <person name="Hori S."/>
            <person name="Arai W."/>
            <person name="Tsubouchi T."/>
            <person name="Morono Y."/>
            <person name="Uchiyama I."/>
            <person name="Ito T."/>
            <person name="Fujiyama A."/>
            <person name="Inagaki F."/>
            <person name="Takami H."/>
        </authorList>
    </citation>
    <scope>NUCLEOTIDE SEQUENCE</scope>
    <source>
        <strain evidence="1">Expedition CK06-06</strain>
    </source>
</reference>
<evidence type="ECO:0000313" key="1">
    <source>
        <dbReference type="EMBL" id="GAG93951.1"/>
    </source>
</evidence>
<sequence>MNDFEFYKTIRLSTNRKIKKVFSKLRNVYQTIPTTVGCLENIGEKSGCAARCCLIQTPQLLYSEFLFIWDYISKKWNDDEICDLFERCMKNAINPIPSKQCVFFNDETNLCKIHKVRPYNCFLYGITPEEEFQPRYEKL</sequence>
<feature type="non-terminal residue" evidence="1">
    <location>
        <position position="139"/>
    </location>
</feature>
<name>X1DC22_9ZZZZ</name>
<dbReference type="AlphaFoldDB" id="X1DC22"/>
<dbReference type="Pfam" id="PF03692">
    <property type="entry name" value="CxxCxxCC"/>
    <property type="match status" value="1"/>
</dbReference>
<proteinExistence type="predicted"/>
<dbReference type="EMBL" id="BART01027510">
    <property type="protein sequence ID" value="GAG93951.1"/>
    <property type="molecule type" value="Genomic_DNA"/>
</dbReference>
<protein>
    <submittedName>
        <fullName evidence="1">Uncharacterized protein</fullName>
    </submittedName>
</protein>
<gene>
    <name evidence="1" type="ORF">S01H4_48760</name>
</gene>
<accession>X1DC22</accession>
<dbReference type="InterPro" id="IPR005358">
    <property type="entry name" value="Puta_zinc/iron-chelating_dom"/>
</dbReference>
<organism evidence="1">
    <name type="scientific">marine sediment metagenome</name>
    <dbReference type="NCBI Taxonomy" id="412755"/>
    <lineage>
        <taxon>unclassified sequences</taxon>
        <taxon>metagenomes</taxon>
        <taxon>ecological metagenomes</taxon>
    </lineage>
</organism>